<dbReference type="RefSeq" id="WP_301166213.1">
    <property type="nucleotide sequence ID" value="NZ_JAUHTR010000005.1"/>
</dbReference>
<dbReference type="EMBL" id="JAUHTR010000005">
    <property type="protein sequence ID" value="MDN4525176.1"/>
    <property type="molecule type" value="Genomic_DNA"/>
</dbReference>
<dbReference type="SUPFAM" id="SSF51445">
    <property type="entry name" value="(Trans)glycosidases"/>
    <property type="match status" value="1"/>
</dbReference>
<name>A0ABT8HWL7_9BACL</name>
<sequence>MTKKAIFSLFLLVILVSASVNTLTEAAPGSRKVFKAQKDSNAQPDTTTVLVDTNSTIESDYLGVGVQWDNSDSYDFTNKQWKMIYDRVSNMNTKFVRTMLEATDYFQGYDKKGKPIYNWNTPDMKRLYKILDYCQKHNVTVIIGEWAKPYQGKDGDPVISASDDPRWAAIIGDFLHEMVKKRGYDVIKYYNYINEPNGSWGIGESGDRFQIWKRGVTNLHHILIEKHLEKKIKIVGPDSTGQDEWVDYTVDQLSPIVDTYDIHRYATDKDVLEGNIESVAQSKRNYILDHDPKGSKKDFFMGEAGLIDGKNEHDQQKRIGSYEYGVLMSDYILQTIRGGQAGAILWMLDDAMHNAPGSTEERPLLKEWGFWNTVGSKEEQKLRPWYYSMSLLTRYFPQSSKTVYASETGIEQVRAAAAIKPVKNQKKKGNTSQSDLSVALVNNSDEERKMNIIVPGVAGHSDLNKFVYTEKERPVDRKGYAVPKEKLKNVSLEKGLKMTLPAKSMIVLTTMDSKSKVKLSKDGNNLAINKNVQASSTEYPTIKPEKHITDGDNPSEWISRRDLKQSVKLDLGSIRKLNRVKLNWGTSYAKAYSIEVSSNGEKWSGVYQTYGNEKQLNDVVFSPVKARYIRVTGKAKSSEYGYSLREAEVYNVKNAPLSELPPPPPTSIEDPLNDWSKAIMHSEFVFDNTNADVIFEGDTSRLKRQDTSTQSVVYHVENISSYALRVYFEENLDGILNIYTSTDLSEWSKSDWKMDQPVTTKDDWKRTVLKPSGTIPEGTNYMKIEVTGGTIPWAPQISEVKIN</sequence>
<dbReference type="Gene3D" id="2.60.120.260">
    <property type="entry name" value="Galactose-binding domain-like"/>
    <property type="match status" value="1"/>
</dbReference>
<dbReference type="PROSITE" id="PS50022">
    <property type="entry name" value="FA58C_3"/>
    <property type="match status" value="1"/>
</dbReference>
<dbReference type="Gene3D" id="3.20.20.80">
    <property type="entry name" value="Glycosidases"/>
    <property type="match status" value="1"/>
</dbReference>
<evidence type="ECO:0000256" key="1">
    <source>
        <dbReference type="SAM" id="SignalP"/>
    </source>
</evidence>
<gene>
    <name evidence="3" type="ORF">QYB97_11840</name>
</gene>
<dbReference type="SUPFAM" id="SSF49785">
    <property type="entry name" value="Galactose-binding domain-like"/>
    <property type="match status" value="1"/>
</dbReference>
<dbReference type="InterPro" id="IPR000421">
    <property type="entry name" value="FA58C"/>
</dbReference>
<organism evidence="3 4">
    <name type="scientific">Fictibacillus fluitans</name>
    <dbReference type="NCBI Taxonomy" id="3058422"/>
    <lineage>
        <taxon>Bacteria</taxon>
        <taxon>Bacillati</taxon>
        <taxon>Bacillota</taxon>
        <taxon>Bacilli</taxon>
        <taxon>Bacillales</taxon>
        <taxon>Fictibacillaceae</taxon>
        <taxon>Fictibacillus</taxon>
    </lineage>
</organism>
<feature type="chain" id="PRO_5045408757" evidence="1">
    <location>
        <begin position="27"/>
        <end position="803"/>
    </location>
</feature>
<proteinExistence type="predicted"/>
<keyword evidence="1" id="KW-0732">Signal</keyword>
<feature type="domain" description="F5/8 type C" evidence="2">
    <location>
        <begin position="514"/>
        <end position="652"/>
    </location>
</feature>
<dbReference type="Pfam" id="PF00754">
    <property type="entry name" value="F5_F8_type_C"/>
    <property type="match status" value="1"/>
</dbReference>
<protein>
    <submittedName>
        <fullName evidence="3">Discoidin domain-containing protein</fullName>
    </submittedName>
</protein>
<reference evidence="3" key="1">
    <citation type="submission" date="2023-07" db="EMBL/GenBank/DDBJ databases">
        <title>Fictibacillus sp. isolated from freshwater pond.</title>
        <authorList>
            <person name="Kirdat K."/>
            <person name="Bhat A."/>
            <person name="Mourya A."/>
            <person name="Yadav A."/>
        </authorList>
    </citation>
    <scope>NUCLEOTIDE SEQUENCE</scope>
    <source>
        <strain evidence="3">NE201</strain>
    </source>
</reference>
<evidence type="ECO:0000313" key="3">
    <source>
        <dbReference type="EMBL" id="MDN4525176.1"/>
    </source>
</evidence>
<dbReference type="InterPro" id="IPR017853">
    <property type="entry name" value="GH"/>
</dbReference>
<dbReference type="Proteomes" id="UP001172721">
    <property type="component" value="Unassembled WGS sequence"/>
</dbReference>
<keyword evidence="4" id="KW-1185">Reference proteome</keyword>
<dbReference type="InterPro" id="IPR008979">
    <property type="entry name" value="Galactose-bd-like_sf"/>
</dbReference>
<evidence type="ECO:0000313" key="4">
    <source>
        <dbReference type="Proteomes" id="UP001172721"/>
    </source>
</evidence>
<evidence type="ECO:0000259" key="2">
    <source>
        <dbReference type="PROSITE" id="PS50022"/>
    </source>
</evidence>
<comment type="caution">
    <text evidence="3">The sequence shown here is derived from an EMBL/GenBank/DDBJ whole genome shotgun (WGS) entry which is preliminary data.</text>
</comment>
<accession>A0ABT8HWL7</accession>
<feature type="signal peptide" evidence="1">
    <location>
        <begin position="1"/>
        <end position="26"/>
    </location>
</feature>